<evidence type="ECO:0000313" key="3">
    <source>
        <dbReference type="EMBL" id="PAA58341.1"/>
    </source>
</evidence>
<organism evidence="3 4">
    <name type="scientific">Macrostomum lignano</name>
    <dbReference type="NCBI Taxonomy" id="282301"/>
    <lineage>
        <taxon>Eukaryota</taxon>
        <taxon>Metazoa</taxon>
        <taxon>Spiralia</taxon>
        <taxon>Lophotrochozoa</taxon>
        <taxon>Platyhelminthes</taxon>
        <taxon>Rhabditophora</taxon>
        <taxon>Macrostomorpha</taxon>
        <taxon>Macrostomida</taxon>
        <taxon>Macrostomidae</taxon>
        <taxon>Macrostomum</taxon>
    </lineage>
</organism>
<dbReference type="EMBL" id="NIVC01002385">
    <property type="protein sequence ID" value="PAA58341.1"/>
    <property type="molecule type" value="Genomic_DNA"/>
</dbReference>
<dbReference type="InterPro" id="IPR035896">
    <property type="entry name" value="AN1-like_Znf"/>
</dbReference>
<dbReference type="Proteomes" id="UP000215902">
    <property type="component" value="Unassembled WGS sequence"/>
</dbReference>
<feature type="region of interest" description="Disordered" evidence="2">
    <location>
        <begin position="473"/>
        <end position="495"/>
    </location>
</feature>
<feature type="non-terminal residue" evidence="3">
    <location>
        <position position="1"/>
    </location>
</feature>
<name>A0A267E9T0_9PLAT</name>
<feature type="compositionally biased region" description="Basic and acidic residues" evidence="2">
    <location>
        <begin position="389"/>
        <end position="401"/>
    </location>
</feature>
<keyword evidence="4" id="KW-1185">Reference proteome</keyword>
<accession>A0A267E9T0</accession>
<evidence type="ECO:0000256" key="1">
    <source>
        <dbReference type="SAM" id="Coils"/>
    </source>
</evidence>
<evidence type="ECO:0000313" key="4">
    <source>
        <dbReference type="Proteomes" id="UP000215902"/>
    </source>
</evidence>
<comment type="caution">
    <text evidence="3">The sequence shown here is derived from an EMBL/GenBank/DDBJ whole genome shotgun (WGS) entry which is preliminary data.</text>
</comment>
<keyword evidence="1" id="KW-0175">Coiled coil</keyword>
<evidence type="ECO:0008006" key="5">
    <source>
        <dbReference type="Google" id="ProtNLM"/>
    </source>
</evidence>
<feature type="coiled-coil region" evidence="1">
    <location>
        <begin position="531"/>
        <end position="590"/>
    </location>
</feature>
<feature type="compositionally biased region" description="Gly residues" evidence="2">
    <location>
        <begin position="676"/>
        <end position="685"/>
    </location>
</feature>
<evidence type="ECO:0000256" key="2">
    <source>
        <dbReference type="SAM" id="MobiDB-lite"/>
    </source>
</evidence>
<reference evidence="3 4" key="1">
    <citation type="submission" date="2017-06" db="EMBL/GenBank/DDBJ databases">
        <title>A platform for efficient transgenesis in Macrostomum lignano, a flatworm model organism for stem cell research.</title>
        <authorList>
            <person name="Berezikov E."/>
        </authorList>
    </citation>
    <scope>NUCLEOTIDE SEQUENCE [LARGE SCALE GENOMIC DNA]</scope>
    <source>
        <strain evidence="3">DV1</strain>
        <tissue evidence="3">Whole organism</tissue>
    </source>
</reference>
<dbReference type="SUPFAM" id="SSF118310">
    <property type="entry name" value="AN1-like Zinc finger"/>
    <property type="match status" value="1"/>
</dbReference>
<feature type="region of interest" description="Disordered" evidence="2">
    <location>
        <begin position="50"/>
        <end position="72"/>
    </location>
</feature>
<protein>
    <recommendedName>
        <fullName evidence="5">AN1-type domain-containing protein</fullName>
    </recommendedName>
</protein>
<sequence length="715" mass="75335">CYTAPSESLELPIADINKQIVSMTSVSEGSQQVTQPKFGKNLFKSRIIGSGAQVEATQETPPASGLSPEDYDYNPFYIGNQAAGSEQPPPQPPSPIVCDDFNPFYTPPAASGQAKPAIDKASRRSMINEMLEEMQRLSASPSAPPTSSAGSAELTTAGASFGCGGSGGAGESRSHEPDFATFSVKVGNDSGGASSVSGVSGTACGSDKPMNYGIDSVSSGGGVGGTACGSDEPMNYGIGSVSVGGGCSVGGDFQDNDAGFATFSVKAGDDAGSRNVVSGTSCDSDEPMSKAVSSAACGGDEPIGSGDVGGGGFGSQASEAAIRVETKLLKFLNDPMVTEFRFEGRMQPADRRAVRWFAKERGLFFKEVALRSHERAYVVRKPYAMAKEQQARHREAQRAEAARLIQEASEQSKKAAEQPSSGSDSATGRGGVSCSGCASFGIKVGGDGDYDGGVGSGGATSATIACSDAWLETEEADGPPGQRGGSASAASRRDNWSQTIPEENFLCYLCQEEVPLVIKAVHIGTCRANQRQQLRQDRADADRELEQLARRQAELRRHKRPGDRRKAAIRQAIEADKERLAGRLTEMEQRHALLHQSAGQQPQKQPQRLAKVRPFESVHANDIQRLLAEARQLDKLCRVQDCGGRLGADCAPCVACGGRFCEQHADGPAHGCSKRAGGGRSGGDPEGSSVPTKFERNKLRQGLRDRLAMMAERRK</sequence>
<gene>
    <name evidence="3" type="ORF">BOX15_Mlig028703g1</name>
</gene>
<dbReference type="AlphaFoldDB" id="A0A267E9T0"/>
<proteinExistence type="predicted"/>
<feature type="compositionally biased region" description="Basic and acidic residues" evidence="2">
    <location>
        <begin position="693"/>
        <end position="707"/>
    </location>
</feature>
<feature type="region of interest" description="Disordered" evidence="2">
    <location>
        <begin position="389"/>
        <end position="431"/>
    </location>
</feature>
<feature type="region of interest" description="Disordered" evidence="2">
    <location>
        <begin position="667"/>
        <end position="715"/>
    </location>
</feature>